<name>A0A0H3CFC2_ENTCC</name>
<proteinExistence type="predicted"/>
<accession>A0A0H3CFC2</accession>
<sequence>MRPTTVKYGGNGLPLMTRQCRVYPGTVLSQAEEESIK</sequence>
<dbReference type="AlphaFoldDB" id="A0A0H3CFC2"/>
<organism evidence="1 2">
    <name type="scientific">Enterobacter cloacae subsp. cloacae (strain ATCC 13047 / DSM 30054 / NBRC 13535 / NCTC 10005 / WDCM 00083 / NCDC 279-56)</name>
    <dbReference type="NCBI Taxonomy" id="716541"/>
    <lineage>
        <taxon>Bacteria</taxon>
        <taxon>Pseudomonadati</taxon>
        <taxon>Pseudomonadota</taxon>
        <taxon>Gammaproteobacteria</taxon>
        <taxon>Enterobacterales</taxon>
        <taxon>Enterobacteriaceae</taxon>
        <taxon>Enterobacter</taxon>
        <taxon>Enterobacter cloacae complex</taxon>
    </lineage>
</organism>
<dbReference type="EMBL" id="CP001918">
    <property type="protein sequence ID" value="ADF59970.1"/>
    <property type="molecule type" value="Genomic_DNA"/>
</dbReference>
<dbReference type="Proteomes" id="UP000002363">
    <property type="component" value="Chromosome"/>
</dbReference>
<evidence type="ECO:0000313" key="2">
    <source>
        <dbReference type="Proteomes" id="UP000002363"/>
    </source>
</evidence>
<dbReference type="PATRIC" id="fig|716541.4.peg.690"/>
<dbReference type="HOGENOM" id="CLU_3348487_0_0_6"/>
<protein>
    <submittedName>
        <fullName evidence="1">Uncharacterized protein</fullName>
    </submittedName>
</protein>
<keyword evidence="2" id="KW-1185">Reference proteome</keyword>
<dbReference type="KEGG" id="enc:ECL_00404"/>
<dbReference type="EnsemblBacteria" id="ADF59970">
    <property type="protein sequence ID" value="ADF59970"/>
    <property type="gene ID" value="ECL_00404"/>
</dbReference>
<gene>
    <name evidence="1" type="ordered locus">ECL_00404</name>
</gene>
<reference evidence="1 2" key="1">
    <citation type="journal article" date="2010" name="J. Bacteriol.">
        <title>Complete genome sequence of Enterobacter cloacae subsp. cloacae type strain ATCC 13047.</title>
        <authorList>
            <person name="Ren Y."/>
            <person name="Ren Y."/>
            <person name="Zhou Z."/>
            <person name="Guo X."/>
            <person name="Li Y."/>
            <person name="Feng L."/>
            <person name="Wang L."/>
        </authorList>
    </citation>
    <scope>NUCLEOTIDE SEQUENCE [LARGE SCALE GENOMIC DNA]</scope>
    <source>
        <strain evidence="2">ATCC 13047 / DSM 30054 / NBRC 13535 / NCTC 10005 / WDCM 00083 / NCDC 279-56</strain>
    </source>
</reference>
<evidence type="ECO:0000313" key="1">
    <source>
        <dbReference type="EMBL" id="ADF59970.1"/>
    </source>
</evidence>